<evidence type="ECO:0000313" key="1">
    <source>
        <dbReference type="EMBL" id="QKF77273.1"/>
    </source>
</evidence>
<dbReference type="EMBL" id="CP053835">
    <property type="protein sequence ID" value="QKF77273.1"/>
    <property type="molecule type" value="Genomic_DNA"/>
</dbReference>
<evidence type="ECO:0000313" key="2">
    <source>
        <dbReference type="EMBL" id="QKF77883.1"/>
    </source>
</evidence>
<organism evidence="1 3">
    <name type="scientific">Arcobacter defluvii</name>
    <dbReference type="NCBI Taxonomy" id="873191"/>
    <lineage>
        <taxon>Bacteria</taxon>
        <taxon>Pseudomonadati</taxon>
        <taxon>Campylobacterota</taxon>
        <taxon>Epsilonproteobacteria</taxon>
        <taxon>Campylobacterales</taxon>
        <taxon>Arcobacteraceae</taxon>
        <taxon>Arcobacter</taxon>
    </lineage>
</organism>
<gene>
    <name evidence="1" type="ORF">ADFLV_1241</name>
    <name evidence="2" type="ORF">ADFLV_1865</name>
</gene>
<dbReference type="Proteomes" id="UP000503313">
    <property type="component" value="Chromosome"/>
</dbReference>
<dbReference type="KEGG" id="adz:ADFLV_1865"/>
<dbReference type="AlphaFoldDB" id="A0AAE7E7E9"/>
<accession>A0AAE7E7E9</accession>
<dbReference type="EMBL" id="CP053835">
    <property type="protein sequence ID" value="QKF77883.1"/>
    <property type="molecule type" value="Genomic_DNA"/>
</dbReference>
<sequence>MNKRKLNLIELNVGDELYNMLKDIKKITSIPLTKIVISILNEKLEQIKELNYNKEFIEDYKNIDDTFETQIRFRIKEKEKIFLEEQLKKTGNKSLTSEIRYRLINSIYKNKYFLPIELKELSNLNFQIKRIGLNINSIYKKVNFKEELKSDDYTNLQNSINEVNEKLDLISNEIKDILKFANNRD</sequence>
<dbReference type="RefSeq" id="WP_129011291.1">
    <property type="nucleotide sequence ID" value="NZ_CP053835.1"/>
</dbReference>
<name>A0AAE7E7E9_9BACT</name>
<evidence type="ECO:0008006" key="4">
    <source>
        <dbReference type="Google" id="ProtNLM"/>
    </source>
</evidence>
<dbReference type="KEGG" id="adz:ADFLV_1241"/>
<protein>
    <recommendedName>
        <fullName evidence="4">Bacterial mobilisation domain-containing protein</fullName>
    </recommendedName>
</protein>
<reference evidence="1 3" key="1">
    <citation type="submission" date="2020-05" db="EMBL/GenBank/DDBJ databases">
        <title>Complete genome sequencing of Campylobacter and Arcobacter type strains.</title>
        <authorList>
            <person name="Miller W.G."/>
            <person name="Yee E."/>
        </authorList>
    </citation>
    <scope>NUCLEOTIDE SEQUENCE [LARGE SCALE GENOMIC DNA]</scope>
    <source>
        <strain evidence="1 3">LMG 25694</strain>
    </source>
</reference>
<evidence type="ECO:0000313" key="3">
    <source>
        <dbReference type="Proteomes" id="UP000503313"/>
    </source>
</evidence>
<keyword evidence="3" id="KW-1185">Reference proteome</keyword>
<proteinExistence type="predicted"/>